<accession>A0ACC0PL16</accession>
<protein>
    <submittedName>
        <fullName evidence="1">Uncharacterized protein</fullName>
    </submittedName>
</protein>
<sequence>MADSNDSISVDMETIYLGGKEHTVRTGQGSVSVIVYGDQDKPALLTYPDLALNRERFVPHFLSRYVMFPRIVLLSRSSFFAAPQLLHLPHQSSWAREFLQLGAAALCPDDPVPSVDDLADQIIEVLNYFRLGAVMCMGVTAGAYVLTLFAMKYRERVLGLILVSPLCKTASWTEWLCNKVMSNLLYFYGMCGLMKELLLHRYFSKEVRGSAEVPESDIVQACRRLLDERQSINVSRFLQAIESSRPDITSGLKTLKCRTLIFVGENSPFHSEAVHMTSKLDRRYSALVEDPTDYVAHTQQKISPGLWIGGNGRATTCDVGTNGVFPHGLRIIQAVPVQRQPKESPQPVVHLPRASLSREHGLKAETYQDSDPYPCQKCIQIIFRKDKDFTIGMYTNSTCVFFSFFGFFLLGRCGGL</sequence>
<reference evidence="1" key="1">
    <citation type="submission" date="2022-02" db="EMBL/GenBank/DDBJ databases">
        <title>Plant Genome Project.</title>
        <authorList>
            <person name="Zhang R.-G."/>
        </authorList>
    </citation>
    <scope>NUCLEOTIDE SEQUENCE</scope>
    <source>
        <strain evidence="1">AT1</strain>
    </source>
</reference>
<evidence type="ECO:0000313" key="1">
    <source>
        <dbReference type="EMBL" id="KAI8565422.1"/>
    </source>
</evidence>
<evidence type="ECO:0000313" key="2">
    <source>
        <dbReference type="Proteomes" id="UP001062846"/>
    </source>
</evidence>
<proteinExistence type="predicted"/>
<name>A0ACC0PL16_RHOML</name>
<dbReference type="EMBL" id="CM046390">
    <property type="protein sequence ID" value="KAI8565422.1"/>
    <property type="molecule type" value="Genomic_DNA"/>
</dbReference>
<dbReference type="Proteomes" id="UP001062846">
    <property type="component" value="Chromosome 3"/>
</dbReference>
<gene>
    <name evidence="1" type="ORF">RHMOL_Rhmol03G0258000</name>
</gene>
<keyword evidence="2" id="KW-1185">Reference proteome</keyword>
<organism evidence="1 2">
    <name type="scientific">Rhododendron molle</name>
    <name type="common">Chinese azalea</name>
    <name type="synonym">Azalea mollis</name>
    <dbReference type="NCBI Taxonomy" id="49168"/>
    <lineage>
        <taxon>Eukaryota</taxon>
        <taxon>Viridiplantae</taxon>
        <taxon>Streptophyta</taxon>
        <taxon>Embryophyta</taxon>
        <taxon>Tracheophyta</taxon>
        <taxon>Spermatophyta</taxon>
        <taxon>Magnoliopsida</taxon>
        <taxon>eudicotyledons</taxon>
        <taxon>Gunneridae</taxon>
        <taxon>Pentapetalae</taxon>
        <taxon>asterids</taxon>
        <taxon>Ericales</taxon>
        <taxon>Ericaceae</taxon>
        <taxon>Ericoideae</taxon>
        <taxon>Rhodoreae</taxon>
        <taxon>Rhododendron</taxon>
    </lineage>
</organism>
<comment type="caution">
    <text evidence="1">The sequence shown here is derived from an EMBL/GenBank/DDBJ whole genome shotgun (WGS) entry which is preliminary data.</text>
</comment>